<dbReference type="InterPro" id="IPR036707">
    <property type="entry name" value="MinE_sf"/>
</dbReference>
<dbReference type="Gene3D" id="3.30.1070.10">
    <property type="entry name" value="Cell division topological specificity factor MinE"/>
    <property type="match status" value="1"/>
</dbReference>
<dbReference type="OrthoDB" id="9796578at2"/>
<dbReference type="STRING" id="1121256.SAMN02746089_01180"/>
<dbReference type="RefSeq" id="WP_073342696.1">
    <property type="nucleotide sequence ID" value="NZ_FQVH01000010.1"/>
</dbReference>
<evidence type="ECO:0000256" key="1">
    <source>
        <dbReference type="ARBA" id="ARBA00008168"/>
    </source>
</evidence>
<dbReference type="NCBIfam" id="TIGR01215">
    <property type="entry name" value="minE"/>
    <property type="match status" value="1"/>
</dbReference>
<reference evidence="3 4" key="1">
    <citation type="submission" date="2016-11" db="EMBL/GenBank/DDBJ databases">
        <authorList>
            <person name="Jaros S."/>
            <person name="Januszkiewicz K."/>
            <person name="Wedrychowicz H."/>
        </authorList>
    </citation>
    <scope>NUCLEOTIDE SEQUENCE [LARGE SCALE GENOMIC DNA]</scope>
    <source>
        <strain evidence="3 4">DSM 17918</strain>
    </source>
</reference>
<name>A0A1M4YA04_9THEO</name>
<dbReference type="SUPFAM" id="SSF55229">
    <property type="entry name" value="Cell division protein MinE topological specificity domain"/>
    <property type="match status" value="1"/>
</dbReference>
<evidence type="ECO:0000256" key="2">
    <source>
        <dbReference type="ARBA" id="ARBA00025265"/>
    </source>
</evidence>
<proteinExistence type="inferred from homology"/>
<evidence type="ECO:0000313" key="3">
    <source>
        <dbReference type="EMBL" id="SHF02611.1"/>
    </source>
</evidence>
<dbReference type="EMBL" id="FQVH01000010">
    <property type="protein sequence ID" value="SHF02611.1"/>
    <property type="molecule type" value="Genomic_DNA"/>
</dbReference>
<dbReference type="AlphaFoldDB" id="A0A1M4YA04"/>
<dbReference type="Proteomes" id="UP000184088">
    <property type="component" value="Unassembled WGS sequence"/>
</dbReference>
<gene>
    <name evidence="3" type="ORF">SAMN02746089_01180</name>
</gene>
<keyword evidence="3" id="KW-0131">Cell cycle</keyword>
<accession>A0A1M4YA04</accession>
<keyword evidence="3" id="KW-0132">Cell division</keyword>
<protein>
    <submittedName>
        <fullName evidence="3">Cell division topological specificity factor</fullName>
    </submittedName>
</protein>
<dbReference type="InterPro" id="IPR005527">
    <property type="entry name" value="MinE"/>
</dbReference>
<sequence>MFNKNGSKNVAKERLKNILINDRVNTSIEVLDMIKEGIINVISNYMEADNNSVNVKVTNLDNGNSVTPTLVANIPIKNIKHLSSK</sequence>
<comment type="function">
    <text evidence="2">Prevents the cell division inhibition by proteins MinC and MinD at internal division sites while permitting inhibition at polar sites. This ensures cell division at the proper site by restricting the formation of a division septum at the midpoint of the long axis of the cell.</text>
</comment>
<organism evidence="3 4">
    <name type="scientific">Caldanaerobius fijiensis DSM 17918</name>
    <dbReference type="NCBI Taxonomy" id="1121256"/>
    <lineage>
        <taxon>Bacteria</taxon>
        <taxon>Bacillati</taxon>
        <taxon>Bacillota</taxon>
        <taxon>Clostridia</taxon>
        <taxon>Thermoanaerobacterales</taxon>
        <taxon>Thermoanaerobacteraceae</taxon>
        <taxon>Caldanaerobius</taxon>
    </lineage>
</organism>
<keyword evidence="4" id="KW-1185">Reference proteome</keyword>
<dbReference type="Pfam" id="PF03776">
    <property type="entry name" value="MinE"/>
    <property type="match status" value="1"/>
</dbReference>
<dbReference type="GO" id="GO:0032955">
    <property type="term" value="P:regulation of division septum assembly"/>
    <property type="evidence" value="ECO:0007669"/>
    <property type="project" value="InterPro"/>
</dbReference>
<evidence type="ECO:0000313" key="4">
    <source>
        <dbReference type="Proteomes" id="UP000184088"/>
    </source>
</evidence>
<comment type="similarity">
    <text evidence="1">Belongs to the MinE family.</text>
</comment>
<dbReference type="GO" id="GO:0051301">
    <property type="term" value="P:cell division"/>
    <property type="evidence" value="ECO:0007669"/>
    <property type="project" value="UniProtKB-KW"/>
</dbReference>